<accession>A0A4R3JM18</accession>
<evidence type="ECO:0000313" key="7">
    <source>
        <dbReference type="EMBL" id="TCS66498.1"/>
    </source>
</evidence>
<dbReference type="Proteomes" id="UP000295696">
    <property type="component" value="Unassembled WGS sequence"/>
</dbReference>
<proteinExistence type="inferred from homology"/>
<dbReference type="InterPro" id="IPR036291">
    <property type="entry name" value="NAD(P)-bd_dom_sf"/>
</dbReference>
<reference evidence="7 8" key="1">
    <citation type="submission" date="2019-03" db="EMBL/GenBank/DDBJ databases">
        <title>Genomic Encyclopedia of Type Strains, Phase IV (KMG-IV): sequencing the most valuable type-strain genomes for metagenomic binning, comparative biology and taxonomic classification.</title>
        <authorList>
            <person name="Goeker M."/>
        </authorList>
    </citation>
    <scope>NUCLEOTIDE SEQUENCE [LARGE SCALE GENOMIC DNA]</scope>
    <source>
        <strain evidence="7 8">DSM 104836</strain>
    </source>
</reference>
<gene>
    <name evidence="7" type="ORF">EDD52_102315</name>
</gene>
<dbReference type="FunFam" id="3.40.50.720:FF:000213">
    <property type="entry name" value="Putative 2-hydroxyacid dehydrogenase"/>
    <property type="match status" value="1"/>
</dbReference>
<dbReference type="InterPro" id="IPR050223">
    <property type="entry name" value="D-isomer_2-hydroxyacid_DH"/>
</dbReference>
<dbReference type="SUPFAM" id="SSF52283">
    <property type="entry name" value="Formate/glycerate dehydrogenase catalytic domain-like"/>
    <property type="match status" value="1"/>
</dbReference>
<evidence type="ECO:0000256" key="1">
    <source>
        <dbReference type="ARBA" id="ARBA00022857"/>
    </source>
</evidence>
<keyword evidence="1" id="KW-0521">NADP</keyword>
<dbReference type="RefSeq" id="WP_132242623.1">
    <property type="nucleotide sequence ID" value="NZ_SLZU01000002.1"/>
</dbReference>
<dbReference type="PANTHER" id="PTHR10996:SF178">
    <property type="entry name" value="2-HYDROXYACID DEHYDROGENASE YGL185C-RELATED"/>
    <property type="match status" value="1"/>
</dbReference>
<keyword evidence="2 4" id="KW-0560">Oxidoreductase</keyword>
<organism evidence="7 8">
    <name type="scientific">Primorskyibacter sedentarius</name>
    <dbReference type="NCBI Taxonomy" id="745311"/>
    <lineage>
        <taxon>Bacteria</taxon>
        <taxon>Pseudomonadati</taxon>
        <taxon>Pseudomonadota</taxon>
        <taxon>Alphaproteobacteria</taxon>
        <taxon>Rhodobacterales</taxon>
        <taxon>Roseobacteraceae</taxon>
        <taxon>Primorskyibacter</taxon>
    </lineage>
</organism>
<dbReference type="OrthoDB" id="9793626at2"/>
<dbReference type="InterPro" id="IPR006139">
    <property type="entry name" value="D-isomer_2_OHA_DH_cat_dom"/>
</dbReference>
<dbReference type="Gene3D" id="3.40.50.720">
    <property type="entry name" value="NAD(P)-binding Rossmann-like Domain"/>
    <property type="match status" value="2"/>
</dbReference>
<dbReference type="PANTHER" id="PTHR10996">
    <property type="entry name" value="2-HYDROXYACID DEHYDROGENASE-RELATED"/>
    <property type="match status" value="1"/>
</dbReference>
<dbReference type="AlphaFoldDB" id="A0A4R3JM18"/>
<feature type="domain" description="D-isomer specific 2-hydroxyacid dehydrogenase NAD-binding" evidence="6">
    <location>
        <begin position="108"/>
        <end position="281"/>
    </location>
</feature>
<dbReference type="Pfam" id="PF00389">
    <property type="entry name" value="2-Hacid_dh"/>
    <property type="match status" value="1"/>
</dbReference>
<dbReference type="EMBL" id="SLZU01000002">
    <property type="protein sequence ID" value="TCS66498.1"/>
    <property type="molecule type" value="Genomic_DNA"/>
</dbReference>
<evidence type="ECO:0000256" key="2">
    <source>
        <dbReference type="ARBA" id="ARBA00023002"/>
    </source>
</evidence>
<dbReference type="GO" id="GO:0016618">
    <property type="term" value="F:hydroxypyruvate reductase [NAD(P)H] activity"/>
    <property type="evidence" value="ECO:0007669"/>
    <property type="project" value="TreeGrafter"/>
</dbReference>
<evidence type="ECO:0000313" key="8">
    <source>
        <dbReference type="Proteomes" id="UP000295696"/>
    </source>
</evidence>
<evidence type="ECO:0000259" key="6">
    <source>
        <dbReference type="Pfam" id="PF02826"/>
    </source>
</evidence>
<comment type="similarity">
    <text evidence="4">Belongs to the D-isomer specific 2-hydroxyacid dehydrogenase family.</text>
</comment>
<dbReference type="CDD" id="cd12156">
    <property type="entry name" value="HPPR"/>
    <property type="match status" value="1"/>
</dbReference>
<dbReference type="GO" id="GO:0005829">
    <property type="term" value="C:cytosol"/>
    <property type="evidence" value="ECO:0007669"/>
    <property type="project" value="TreeGrafter"/>
</dbReference>
<keyword evidence="8" id="KW-1185">Reference proteome</keyword>
<dbReference type="InterPro" id="IPR006140">
    <property type="entry name" value="D-isomer_DH_NAD-bd"/>
</dbReference>
<dbReference type="GO" id="GO:0030267">
    <property type="term" value="F:glyoxylate reductase (NADPH) activity"/>
    <property type="evidence" value="ECO:0007669"/>
    <property type="project" value="TreeGrafter"/>
</dbReference>
<dbReference type="GO" id="GO:0051287">
    <property type="term" value="F:NAD binding"/>
    <property type="evidence" value="ECO:0007669"/>
    <property type="project" value="InterPro"/>
</dbReference>
<feature type="domain" description="D-isomer specific 2-hydroxyacid dehydrogenase catalytic" evidence="5">
    <location>
        <begin position="5"/>
        <end position="313"/>
    </location>
</feature>
<evidence type="ECO:0000259" key="5">
    <source>
        <dbReference type="Pfam" id="PF00389"/>
    </source>
</evidence>
<sequence>MKPEVLVLAPTRPRAWAQLEEAYTLHRYDEAEDKAGFLAEHGPKCRAIVTNGHETLTRQMVEAMPNLGIVACSSAGYEAIDVDALTDNSVKLTNTSPALCDDVADTAVMLMLAARRGLIDAHAYTSSGDWGRKGMFPLQHAIKGARLGIVGMGTIGQAIAARCAVMGMDIAYFGRRKKPGIDYPYVADLTALAAQSDVLVLAIAGGDATRGLVDAAALDALGPDGLLVNIARGTVVDEAAMIDALKSGRLGRAALDVYLNEPEPDPALTCLPNVTLYPHHASGTVETRDAMAQMVVDNLAEFYANRPLLSAVN</sequence>
<comment type="caution">
    <text evidence="7">The sequence shown here is derived from an EMBL/GenBank/DDBJ whole genome shotgun (WGS) entry which is preliminary data.</text>
</comment>
<evidence type="ECO:0000256" key="3">
    <source>
        <dbReference type="ARBA" id="ARBA00023027"/>
    </source>
</evidence>
<name>A0A4R3JM18_9RHOB</name>
<dbReference type="Pfam" id="PF02826">
    <property type="entry name" value="2-Hacid_dh_C"/>
    <property type="match status" value="1"/>
</dbReference>
<keyword evidence="3" id="KW-0520">NAD</keyword>
<evidence type="ECO:0000256" key="4">
    <source>
        <dbReference type="RuleBase" id="RU003719"/>
    </source>
</evidence>
<protein>
    <submittedName>
        <fullName evidence="7">Lactate dehydrogenase-like 2-hydroxyacid dehydrogenase</fullName>
    </submittedName>
</protein>
<dbReference type="SUPFAM" id="SSF51735">
    <property type="entry name" value="NAD(P)-binding Rossmann-fold domains"/>
    <property type="match status" value="1"/>
</dbReference>